<evidence type="ECO:0000256" key="3">
    <source>
        <dbReference type="ARBA" id="ARBA00022801"/>
    </source>
</evidence>
<feature type="region of interest" description="Disordered" evidence="6">
    <location>
        <begin position="1"/>
        <end position="29"/>
    </location>
</feature>
<evidence type="ECO:0000259" key="8">
    <source>
        <dbReference type="Pfam" id="PF20811"/>
    </source>
</evidence>
<evidence type="ECO:0000313" key="9">
    <source>
        <dbReference type="EMBL" id="KAL1515239.1"/>
    </source>
</evidence>
<feature type="region of interest" description="Disordered" evidence="6">
    <location>
        <begin position="600"/>
        <end position="671"/>
    </location>
</feature>
<feature type="binding site" evidence="5">
    <location>
        <position position="430"/>
    </location>
    <ligand>
        <name>substrate</name>
    </ligand>
</feature>
<name>A0AB34J7A3_PRYPA</name>
<feature type="domain" description="PARG helical" evidence="8">
    <location>
        <begin position="195"/>
        <end position="307"/>
    </location>
</feature>
<dbReference type="GO" id="GO:0004649">
    <property type="term" value="F:poly(ADP-ribose) glycohydrolase activity"/>
    <property type="evidence" value="ECO:0007669"/>
    <property type="project" value="UniProtKB-EC"/>
</dbReference>
<feature type="compositionally biased region" description="Acidic residues" evidence="6">
    <location>
        <begin position="636"/>
        <end position="655"/>
    </location>
</feature>
<dbReference type="Pfam" id="PF05028">
    <property type="entry name" value="PARG_cat_C"/>
    <property type="match status" value="1"/>
</dbReference>
<dbReference type="GO" id="GO:0005737">
    <property type="term" value="C:cytoplasm"/>
    <property type="evidence" value="ECO:0007669"/>
    <property type="project" value="TreeGrafter"/>
</dbReference>
<feature type="compositionally biased region" description="Basic and acidic residues" evidence="6">
    <location>
        <begin position="600"/>
        <end position="615"/>
    </location>
</feature>
<feature type="domain" description="PARG catalytic Macro" evidence="7">
    <location>
        <begin position="343"/>
        <end position="540"/>
    </location>
</feature>
<sequence>MAKRTLDGWLRQTVRGESADLPHEPVTSPLEAPVSAMACGPTKGADSLLSSAAHAACLGKDALLPSSPRARQEEDALLPSSPRSRQEEDALLPSSPRTRHGEHVLLPSSPRARQEKDVLLPCSPRTRHGEHVLLPCSPRARCVDGAPLWAALCALLSPPPASPPQLLAALEAVRDALGGEWTFDGLQELLTVELHDDERQAFFRTTVPAICSLALRLPALFPTPLPLLRAGRQRSVCLTAEQCGCLLAHAFLCSFPGRNGEGAGGLPYFSLCHLHGALHPPRRAAGALSAMQLEKWRCLLAYFSVTAHRLAADDPTVAAPLGRKVHFTRQVADTSDLEWSSFWLDAQHPLARADARPDGTIEDSGSGVLQVDFANKTIGGGVLRNGCVQEEIRFLLCPELIVSRLLAEPLLDNEALLMRGFERYCRYTGYASSFAYAGPYDDEAVLRGEQMFLLAIDATNFSRQQRLLQFEDAALEREVNKAYVGFAASDSPEGAPICTGNWGCGVFGGDAQLKALLQLMAASAASRACVQYLTFGDRAFAARLQALVARLRSLDCRVGMLAALLHRFDPYGWPPSASTPQGGAADLFGYLEEQCDGYEAEREGVAEERETHGEGEGGGGGGEQEGVQGAGREGEMQEGDEEETEEKEALVDEEGTQEKLSPARTIDDMHA</sequence>
<organism evidence="9 10">
    <name type="scientific">Prymnesium parvum</name>
    <name type="common">Toxic golden alga</name>
    <dbReference type="NCBI Taxonomy" id="97485"/>
    <lineage>
        <taxon>Eukaryota</taxon>
        <taxon>Haptista</taxon>
        <taxon>Haptophyta</taxon>
        <taxon>Prymnesiophyceae</taxon>
        <taxon>Prymnesiales</taxon>
        <taxon>Prymnesiaceae</taxon>
        <taxon>Prymnesium</taxon>
    </lineage>
</organism>
<feature type="active site" evidence="4">
    <location>
        <position position="390"/>
    </location>
</feature>
<dbReference type="GO" id="GO:0005975">
    <property type="term" value="P:carbohydrate metabolic process"/>
    <property type="evidence" value="ECO:0007669"/>
    <property type="project" value="InterPro"/>
</dbReference>
<feature type="binding site" evidence="5">
    <location>
        <position position="389"/>
    </location>
    <ligand>
        <name>substrate</name>
    </ligand>
</feature>
<dbReference type="GO" id="GO:0005634">
    <property type="term" value="C:nucleus"/>
    <property type="evidence" value="ECO:0007669"/>
    <property type="project" value="TreeGrafter"/>
</dbReference>
<feature type="compositionally biased region" description="Gly residues" evidence="6">
    <location>
        <begin position="616"/>
        <end position="631"/>
    </location>
</feature>
<feature type="binding site" evidence="5">
    <location>
        <position position="375"/>
    </location>
    <ligand>
        <name>substrate</name>
    </ligand>
</feature>
<dbReference type="GO" id="GO:0009225">
    <property type="term" value="P:nucleotide-sugar metabolic process"/>
    <property type="evidence" value="ECO:0007669"/>
    <property type="project" value="TreeGrafter"/>
</dbReference>
<comment type="similarity">
    <text evidence="1">Belongs to the poly(ADP-ribose) glycohydrolase family.</text>
</comment>
<proteinExistence type="inferred from homology"/>
<evidence type="ECO:0000259" key="7">
    <source>
        <dbReference type="Pfam" id="PF05028"/>
    </source>
</evidence>
<evidence type="ECO:0000256" key="1">
    <source>
        <dbReference type="ARBA" id="ARBA00009545"/>
    </source>
</evidence>
<evidence type="ECO:0000313" key="10">
    <source>
        <dbReference type="Proteomes" id="UP001515480"/>
    </source>
</evidence>
<dbReference type="EC" id="3.2.1.143" evidence="2"/>
<dbReference type="EMBL" id="JBGBPQ010000011">
    <property type="protein sequence ID" value="KAL1515239.1"/>
    <property type="molecule type" value="Genomic_DNA"/>
</dbReference>
<feature type="active site" evidence="4">
    <location>
        <position position="372"/>
    </location>
</feature>
<dbReference type="GO" id="GO:0006282">
    <property type="term" value="P:regulation of DNA repair"/>
    <property type="evidence" value="ECO:0007669"/>
    <property type="project" value="InterPro"/>
</dbReference>
<keyword evidence="3" id="KW-0378">Hydrolase</keyword>
<dbReference type="PANTHER" id="PTHR12837:SF0">
    <property type="entry name" value="POLY(ADP-RIBOSE) GLYCOHYDROLASE"/>
    <property type="match status" value="1"/>
</dbReference>
<feature type="region of interest" description="Disordered" evidence="6">
    <location>
        <begin position="66"/>
        <end position="116"/>
    </location>
</feature>
<evidence type="ECO:0000256" key="5">
    <source>
        <dbReference type="PIRSR" id="PIRSR607724-2"/>
    </source>
</evidence>
<evidence type="ECO:0000256" key="2">
    <source>
        <dbReference type="ARBA" id="ARBA00012255"/>
    </source>
</evidence>
<reference evidence="9 10" key="1">
    <citation type="journal article" date="2024" name="Science">
        <title>Giant polyketide synthase enzymes in the biosynthesis of giant marine polyether toxins.</title>
        <authorList>
            <person name="Fallon T.R."/>
            <person name="Shende V.V."/>
            <person name="Wierzbicki I.H."/>
            <person name="Pendleton A.L."/>
            <person name="Watervoot N.F."/>
            <person name="Auber R.P."/>
            <person name="Gonzalez D.J."/>
            <person name="Wisecaver J.H."/>
            <person name="Moore B.S."/>
        </authorList>
    </citation>
    <scope>NUCLEOTIDE SEQUENCE [LARGE SCALE GENOMIC DNA]</scope>
    <source>
        <strain evidence="9 10">12B1</strain>
    </source>
</reference>
<dbReference type="Pfam" id="PF20811">
    <property type="entry name" value="PARG_cat_N"/>
    <property type="match status" value="1"/>
</dbReference>
<accession>A0AB34J7A3</accession>
<dbReference type="PANTHER" id="PTHR12837">
    <property type="entry name" value="POLY ADP-RIBOSE GLYCOHYDROLASE"/>
    <property type="match status" value="1"/>
</dbReference>
<dbReference type="Proteomes" id="UP001515480">
    <property type="component" value="Unassembled WGS sequence"/>
</dbReference>
<keyword evidence="10" id="KW-1185">Reference proteome</keyword>
<dbReference type="InterPro" id="IPR046372">
    <property type="entry name" value="PARG_cat_C"/>
</dbReference>
<gene>
    <name evidence="9" type="ORF">AB1Y20_001873</name>
</gene>
<dbReference type="InterPro" id="IPR048362">
    <property type="entry name" value="PARG_helical"/>
</dbReference>
<dbReference type="InterPro" id="IPR007724">
    <property type="entry name" value="Poly_GlycHdrlase"/>
</dbReference>
<protein>
    <recommendedName>
        <fullName evidence="2">poly(ADP-ribose) glycohydrolase</fullName>
        <ecNumber evidence="2">3.2.1.143</ecNumber>
    </recommendedName>
</protein>
<feature type="active site" evidence="4">
    <location>
        <position position="391"/>
    </location>
</feature>
<comment type="caution">
    <text evidence="9">The sequence shown here is derived from an EMBL/GenBank/DDBJ whole genome shotgun (WGS) entry which is preliminary data.</text>
</comment>
<dbReference type="GO" id="GO:1990966">
    <property type="term" value="P:ATP generation from poly-ADP-D-ribose"/>
    <property type="evidence" value="ECO:0007669"/>
    <property type="project" value="TreeGrafter"/>
</dbReference>
<evidence type="ECO:0000256" key="6">
    <source>
        <dbReference type="SAM" id="MobiDB-lite"/>
    </source>
</evidence>
<evidence type="ECO:0000256" key="4">
    <source>
        <dbReference type="PIRSR" id="PIRSR607724-1"/>
    </source>
</evidence>
<dbReference type="AlphaFoldDB" id="A0AB34J7A3"/>